<reference evidence="1 2" key="1">
    <citation type="journal article" date="2015" name="Genome Biol. Evol.">
        <title>Comparative Genomics of a Bacterivorous Green Alga Reveals Evolutionary Causalities and Consequences of Phago-Mixotrophic Mode of Nutrition.</title>
        <authorList>
            <person name="Burns J.A."/>
            <person name="Paasch A."/>
            <person name="Narechania A."/>
            <person name="Kim E."/>
        </authorList>
    </citation>
    <scope>NUCLEOTIDE SEQUENCE [LARGE SCALE GENOMIC DNA]</scope>
    <source>
        <strain evidence="1 2">PLY_AMNH</strain>
    </source>
</reference>
<evidence type="ECO:0000313" key="1">
    <source>
        <dbReference type="EMBL" id="KAK3238535.1"/>
    </source>
</evidence>
<protein>
    <submittedName>
        <fullName evidence="1">Uncharacterized protein</fullName>
    </submittedName>
</protein>
<organism evidence="1 2">
    <name type="scientific">Cymbomonas tetramitiformis</name>
    <dbReference type="NCBI Taxonomy" id="36881"/>
    <lineage>
        <taxon>Eukaryota</taxon>
        <taxon>Viridiplantae</taxon>
        <taxon>Chlorophyta</taxon>
        <taxon>Pyramimonadophyceae</taxon>
        <taxon>Pyramimonadales</taxon>
        <taxon>Pyramimonadaceae</taxon>
        <taxon>Cymbomonas</taxon>
    </lineage>
</organism>
<keyword evidence="2" id="KW-1185">Reference proteome</keyword>
<evidence type="ECO:0000313" key="2">
    <source>
        <dbReference type="Proteomes" id="UP001190700"/>
    </source>
</evidence>
<dbReference type="Proteomes" id="UP001190700">
    <property type="component" value="Unassembled WGS sequence"/>
</dbReference>
<proteinExistence type="predicted"/>
<feature type="non-terminal residue" evidence="1">
    <location>
        <position position="168"/>
    </location>
</feature>
<name>A0AAE0BMH4_9CHLO</name>
<dbReference type="AlphaFoldDB" id="A0AAE0BMH4"/>
<dbReference type="EMBL" id="LGRX02034182">
    <property type="protein sequence ID" value="KAK3238535.1"/>
    <property type="molecule type" value="Genomic_DNA"/>
</dbReference>
<accession>A0AAE0BMH4</accession>
<sequence length="168" mass="18231">MDGFLIFSSRTGVCLYSQEYTEGFGLESKSAVEPGVQSCRGPSGGNGYFEPKSGGKQAINLSGVLYALNLQAQALVMEDVTDGQGEGEISALQNWTVGDCTLHFCSNNELGVMAVLFASNDLGDDIPEQILTKALSAYTTKYEKKLRKGNMQQGKCVSFTNYLHKLYQ</sequence>
<gene>
    <name evidence="1" type="ORF">CYMTET_51461</name>
</gene>
<comment type="caution">
    <text evidence="1">The sequence shown here is derived from an EMBL/GenBank/DDBJ whole genome shotgun (WGS) entry which is preliminary data.</text>
</comment>